<feature type="chain" id="PRO_5031213626" description="DUF1849 domain-containing protein" evidence="1">
    <location>
        <begin position="22"/>
        <end position="265"/>
    </location>
</feature>
<name>A0A7W9FKQ0_9HYPH</name>
<dbReference type="Proteomes" id="UP000523821">
    <property type="component" value="Unassembled WGS sequence"/>
</dbReference>
<comment type="caution">
    <text evidence="2">The sequence shown here is derived from an EMBL/GenBank/DDBJ whole genome shotgun (WGS) entry which is preliminary data.</text>
</comment>
<dbReference type="EMBL" id="JACHOO010000001">
    <property type="protein sequence ID" value="MBB5751064.1"/>
    <property type="molecule type" value="Genomic_DNA"/>
</dbReference>
<evidence type="ECO:0000313" key="2">
    <source>
        <dbReference type="EMBL" id="MBB5751064.1"/>
    </source>
</evidence>
<feature type="signal peptide" evidence="1">
    <location>
        <begin position="1"/>
        <end position="21"/>
    </location>
</feature>
<gene>
    <name evidence="2" type="ORF">GGQ63_000107</name>
</gene>
<dbReference type="RefSeq" id="WP_183851649.1">
    <property type="nucleotide sequence ID" value="NZ_JACHOO010000001.1"/>
</dbReference>
<sequence length="265" mass="28487">MMRRIAGAALGVAMMLSGATAQEVPMFTGVAVYEASLPPDKTPPGFVLRGQVTETTTFNCEEVVTMTGIDLVGQQEGASEFRMSLSADIRERPEGASFRAETMLGGLLSEQVVGEAHRDGDDLVVTRTLPERVTFRRPGVALTGTVLTRRLVETLGRGALELSVPTVDYTAQPDVDPWTTVVARPEVPAVPAALVPLGFERLKRWSVTATYTNGPFSPTAEIIGTEEGTFYENGFFERSRLNFALAEIALTPKAVTPIPPTPCAD</sequence>
<proteinExistence type="predicted"/>
<organism evidence="2 3">
    <name type="scientific">Prosthecomicrobium pneumaticum</name>
    <dbReference type="NCBI Taxonomy" id="81895"/>
    <lineage>
        <taxon>Bacteria</taxon>
        <taxon>Pseudomonadati</taxon>
        <taxon>Pseudomonadota</taxon>
        <taxon>Alphaproteobacteria</taxon>
        <taxon>Hyphomicrobiales</taxon>
        <taxon>Kaistiaceae</taxon>
        <taxon>Prosthecomicrobium</taxon>
    </lineage>
</organism>
<accession>A0A7W9FKQ0</accession>
<keyword evidence="3" id="KW-1185">Reference proteome</keyword>
<evidence type="ECO:0000256" key="1">
    <source>
        <dbReference type="SAM" id="SignalP"/>
    </source>
</evidence>
<keyword evidence="1" id="KW-0732">Signal</keyword>
<protein>
    <recommendedName>
        <fullName evidence="4">DUF1849 domain-containing protein</fullName>
    </recommendedName>
</protein>
<dbReference type="AlphaFoldDB" id="A0A7W9FKQ0"/>
<reference evidence="2 3" key="1">
    <citation type="submission" date="2020-08" db="EMBL/GenBank/DDBJ databases">
        <title>Genomic Encyclopedia of Type Strains, Phase IV (KMG-IV): sequencing the most valuable type-strain genomes for metagenomic binning, comparative biology and taxonomic classification.</title>
        <authorList>
            <person name="Goeker M."/>
        </authorList>
    </citation>
    <scope>NUCLEOTIDE SEQUENCE [LARGE SCALE GENOMIC DNA]</scope>
    <source>
        <strain evidence="2 3">DSM 16268</strain>
    </source>
</reference>
<evidence type="ECO:0000313" key="3">
    <source>
        <dbReference type="Proteomes" id="UP000523821"/>
    </source>
</evidence>
<evidence type="ECO:0008006" key="4">
    <source>
        <dbReference type="Google" id="ProtNLM"/>
    </source>
</evidence>